<proteinExistence type="predicted"/>
<evidence type="ECO:0000256" key="1">
    <source>
        <dbReference type="SAM" id="Phobius"/>
    </source>
</evidence>
<protein>
    <submittedName>
        <fullName evidence="2">Uncharacterized protein</fullName>
    </submittedName>
</protein>
<evidence type="ECO:0000313" key="3">
    <source>
        <dbReference type="Proteomes" id="UP001430848"/>
    </source>
</evidence>
<keyword evidence="1" id="KW-1133">Transmembrane helix</keyword>
<name>A0ABR1PJD1_DIAER</name>
<evidence type="ECO:0000313" key="2">
    <source>
        <dbReference type="EMBL" id="KAK7737602.1"/>
    </source>
</evidence>
<reference evidence="2 3" key="1">
    <citation type="submission" date="2024-02" db="EMBL/GenBank/DDBJ databases">
        <title>De novo assembly and annotation of 12 fungi associated with fruit tree decline syndrome in Ontario, Canada.</title>
        <authorList>
            <person name="Sulman M."/>
            <person name="Ellouze W."/>
            <person name="Ilyukhin E."/>
        </authorList>
    </citation>
    <scope>NUCLEOTIDE SEQUENCE [LARGE SCALE GENOMIC DNA]</scope>
    <source>
        <strain evidence="2 3">M169</strain>
    </source>
</reference>
<accession>A0ABR1PJD1</accession>
<keyword evidence="1" id="KW-0812">Transmembrane</keyword>
<feature type="transmembrane region" description="Helical" evidence="1">
    <location>
        <begin position="317"/>
        <end position="336"/>
    </location>
</feature>
<keyword evidence="1" id="KW-0472">Membrane</keyword>
<keyword evidence="3" id="KW-1185">Reference proteome</keyword>
<gene>
    <name evidence="2" type="ORF">SLS63_002731</name>
</gene>
<sequence>MDRFRSKGLPLDSSLLDPHARALSEVTYLFWGDGSKHLEQLHSLNDSPVSYWKFYTEECSHALHDGGRHIAIRTHADIVEIASQLQAGLTRADIKENIRKKLTSSHSNQDEILENSVNLVSSLLLMIHCGTFSYGFSGCTELQWEQGSLRQHVARYFADPPVLSHERVKLEKNFTGPNLSRIAGLEIVWTDNLIDHLRMSDDDTRVHIFHHAAFLECQRRSQKSLFPEGVAAETLQTLALLFPTADTETKKWFLKAAATTQLDGRAIQCGRLRSDRRQIENFKFWRDRLVMLKQVFDEAQPRTISQWWNDRRNGVQWYTFWVAVLVLVLTIVFGFIQSVEGALQVYASFKSMSGPA</sequence>
<dbReference type="Proteomes" id="UP001430848">
    <property type="component" value="Unassembled WGS sequence"/>
</dbReference>
<organism evidence="2 3">
    <name type="scientific">Diaporthe eres</name>
    <name type="common">Phomopsis oblonga</name>
    <dbReference type="NCBI Taxonomy" id="83184"/>
    <lineage>
        <taxon>Eukaryota</taxon>
        <taxon>Fungi</taxon>
        <taxon>Dikarya</taxon>
        <taxon>Ascomycota</taxon>
        <taxon>Pezizomycotina</taxon>
        <taxon>Sordariomycetes</taxon>
        <taxon>Sordariomycetidae</taxon>
        <taxon>Diaporthales</taxon>
        <taxon>Diaporthaceae</taxon>
        <taxon>Diaporthe</taxon>
        <taxon>Diaporthe eres species complex</taxon>
    </lineage>
</organism>
<dbReference type="EMBL" id="JAKNSF020000007">
    <property type="protein sequence ID" value="KAK7737602.1"/>
    <property type="molecule type" value="Genomic_DNA"/>
</dbReference>
<comment type="caution">
    <text evidence="2">The sequence shown here is derived from an EMBL/GenBank/DDBJ whole genome shotgun (WGS) entry which is preliminary data.</text>
</comment>